<dbReference type="EMBL" id="LR031358">
    <property type="protein sequence ID" value="VDB99423.1"/>
    <property type="molecule type" value="Genomic_DNA"/>
</dbReference>
<accession>A0AAQ2UXD1</accession>
<proteinExistence type="predicted"/>
<organism evidence="1 2">
    <name type="scientific">Oenococcus oeni</name>
    <name type="common">Leuconostoc oenos</name>
    <dbReference type="NCBI Taxonomy" id="1247"/>
    <lineage>
        <taxon>Bacteria</taxon>
        <taxon>Bacillati</taxon>
        <taxon>Bacillota</taxon>
        <taxon>Bacilli</taxon>
        <taxon>Lactobacillales</taxon>
        <taxon>Lactobacillaceae</taxon>
        <taxon>Oenococcus</taxon>
    </lineage>
</organism>
<evidence type="ECO:0000313" key="1">
    <source>
        <dbReference type="EMBL" id="VDB99423.1"/>
    </source>
</evidence>
<protein>
    <submittedName>
        <fullName evidence="1">Uncharacterized protein</fullName>
    </submittedName>
</protein>
<evidence type="ECO:0000313" key="2">
    <source>
        <dbReference type="Proteomes" id="UP000294726"/>
    </source>
</evidence>
<sequence length="51" mass="5885">MGNFDSFHFFKTFPQAKLSTNTRSFHNLTAYPQNPHKKQGYLLTSCGYVVN</sequence>
<gene>
    <name evidence="1" type="ORF">OENI_1928</name>
</gene>
<reference evidence="1 2" key="1">
    <citation type="submission" date="2018-08" db="EMBL/GenBank/DDBJ databases">
        <authorList>
            <person name="Lorentzen P. G. S. M."/>
        </authorList>
    </citation>
    <scope>NUCLEOTIDE SEQUENCE [LARGE SCALE GENOMIC DNA]</scope>
    <source>
        <strain evidence="1 2">CRBO_1381</strain>
    </source>
</reference>
<name>A0AAQ2UXD1_OENOE</name>
<dbReference type="AlphaFoldDB" id="A0AAQ2UXD1"/>
<dbReference type="Proteomes" id="UP000294726">
    <property type="component" value="Chromosome"/>
</dbReference>